<dbReference type="InterPro" id="IPR004117">
    <property type="entry name" value="7tm6_olfct_rcpt"/>
</dbReference>
<keyword evidence="3 9" id="KW-0812">Transmembrane</keyword>
<evidence type="ECO:0000256" key="5">
    <source>
        <dbReference type="ARBA" id="ARBA00022989"/>
    </source>
</evidence>
<keyword evidence="4 9" id="KW-0552">Olfaction</keyword>
<keyword evidence="2 9" id="KW-0716">Sensory transduction</keyword>
<reference evidence="10" key="1">
    <citation type="submission" date="2021-12" db="EMBL/GenBank/DDBJ databases">
        <authorList>
            <person name="King R."/>
        </authorList>
    </citation>
    <scope>NUCLEOTIDE SEQUENCE</scope>
</reference>
<dbReference type="PANTHER" id="PTHR21137">
    <property type="entry name" value="ODORANT RECEPTOR"/>
    <property type="match status" value="1"/>
</dbReference>
<evidence type="ECO:0000313" key="11">
    <source>
        <dbReference type="Proteomes" id="UP001153292"/>
    </source>
</evidence>
<feature type="transmembrane region" description="Helical" evidence="9">
    <location>
        <begin position="117"/>
        <end position="139"/>
    </location>
</feature>
<evidence type="ECO:0000256" key="4">
    <source>
        <dbReference type="ARBA" id="ARBA00022725"/>
    </source>
</evidence>
<evidence type="ECO:0000256" key="9">
    <source>
        <dbReference type="RuleBase" id="RU351113"/>
    </source>
</evidence>
<evidence type="ECO:0000256" key="7">
    <source>
        <dbReference type="ARBA" id="ARBA00023170"/>
    </source>
</evidence>
<evidence type="ECO:0000256" key="2">
    <source>
        <dbReference type="ARBA" id="ARBA00022606"/>
    </source>
</evidence>
<keyword evidence="7 9" id="KW-0675">Receptor</keyword>
<gene>
    <name evidence="10" type="ORF">CHILSU_LOCUS2585</name>
</gene>
<evidence type="ECO:0000256" key="3">
    <source>
        <dbReference type="ARBA" id="ARBA00022692"/>
    </source>
</evidence>
<dbReference type="Proteomes" id="UP001153292">
    <property type="component" value="Chromosome 14"/>
</dbReference>
<keyword evidence="6 9" id="KW-0472">Membrane</keyword>
<keyword evidence="11" id="KW-1185">Reference proteome</keyword>
<feature type="transmembrane region" description="Helical" evidence="9">
    <location>
        <begin position="336"/>
        <end position="356"/>
    </location>
</feature>
<evidence type="ECO:0000256" key="1">
    <source>
        <dbReference type="ARBA" id="ARBA00004141"/>
    </source>
</evidence>
<comment type="subcellular location">
    <subcellularLocation>
        <location evidence="9">Cell membrane</location>
        <topology evidence="9">Multi-pass membrane protein</topology>
    </subcellularLocation>
    <subcellularLocation>
        <location evidence="1">Membrane</location>
        <topology evidence="1">Multi-pass membrane protein</topology>
    </subcellularLocation>
</comment>
<accession>A0ABN8ATZ0</accession>
<feature type="transmembrane region" description="Helical" evidence="9">
    <location>
        <begin position="181"/>
        <end position="206"/>
    </location>
</feature>
<protein>
    <recommendedName>
        <fullName evidence="9">Odorant receptor</fullName>
    </recommendedName>
</protein>
<evidence type="ECO:0000313" key="10">
    <source>
        <dbReference type="EMBL" id="CAH0399441.1"/>
    </source>
</evidence>
<dbReference type="PANTHER" id="PTHR21137:SF44">
    <property type="entry name" value="ODORANT RECEPTOR 13A-RELATED"/>
    <property type="match status" value="1"/>
</dbReference>
<evidence type="ECO:0000256" key="8">
    <source>
        <dbReference type="ARBA" id="ARBA00023224"/>
    </source>
</evidence>
<keyword evidence="8 9" id="KW-0807">Transducer</keyword>
<feature type="transmembrane region" description="Helical" evidence="9">
    <location>
        <begin position="6"/>
        <end position="25"/>
    </location>
</feature>
<feature type="transmembrane region" description="Helical" evidence="9">
    <location>
        <begin position="239"/>
        <end position="259"/>
    </location>
</feature>
<dbReference type="EMBL" id="OU963907">
    <property type="protein sequence ID" value="CAH0399441.1"/>
    <property type="molecule type" value="Genomic_DNA"/>
</dbReference>
<organism evidence="10 11">
    <name type="scientific">Chilo suppressalis</name>
    <name type="common">Asiatic rice borer moth</name>
    <dbReference type="NCBI Taxonomy" id="168631"/>
    <lineage>
        <taxon>Eukaryota</taxon>
        <taxon>Metazoa</taxon>
        <taxon>Ecdysozoa</taxon>
        <taxon>Arthropoda</taxon>
        <taxon>Hexapoda</taxon>
        <taxon>Insecta</taxon>
        <taxon>Pterygota</taxon>
        <taxon>Neoptera</taxon>
        <taxon>Endopterygota</taxon>
        <taxon>Lepidoptera</taxon>
        <taxon>Glossata</taxon>
        <taxon>Ditrysia</taxon>
        <taxon>Pyraloidea</taxon>
        <taxon>Crambidae</taxon>
        <taxon>Crambinae</taxon>
        <taxon>Chilo</taxon>
    </lineage>
</organism>
<keyword evidence="5 9" id="KW-1133">Transmembrane helix</keyword>
<name>A0ABN8ATZ0_CHISP</name>
<dbReference type="Pfam" id="PF02949">
    <property type="entry name" value="7tm_6"/>
    <property type="match status" value="1"/>
</dbReference>
<feature type="transmembrane region" description="Helical" evidence="9">
    <location>
        <begin position="311"/>
        <end position="330"/>
    </location>
</feature>
<evidence type="ECO:0000256" key="6">
    <source>
        <dbReference type="ARBA" id="ARBA00023136"/>
    </source>
</evidence>
<sequence length="439" mass="50348">MLKQVVTLECFSYICSLAFNLLLIAHPSAKSPIQRESFDIKGVLLERVLISSISMDLPTYDEIFKGINNIFWLTGIPLDAPHKKLRFYVACLSLIITLSGEIAFFTSKISSENILELMDLAPCFCIGALSFFKGIFLAWKLNKIIVLKNSLEILYDTIFKNDSKRKLLHREIMKVHKLVKYYFGVNTALITVYNFSAPIFMTYHYLSQGKVKFMVPYAVIYPFAIDNWPAWIVAYTEQVFSGFVCILFITMSDALFCVLTSQICNNFYVISDEIKRLKNGNHIGLGEIVKQHQYILKLSEDLEDIFRLTNLFSYLVGSLEICALGFSITIGDWSHFLGYILFLVSVLLQILMMSVFGENIIRESGRVGEAAFLCEWHEINEKAKRTILIIMIRSHKHQKLTAYKFSVISYGSFTKIISTSWSYFTILKTVYKPSEVNNI</sequence>
<proteinExistence type="inferred from homology"/>
<feature type="transmembrane region" description="Helical" evidence="9">
    <location>
        <begin position="87"/>
        <end position="105"/>
    </location>
</feature>
<comment type="similarity">
    <text evidence="9">Belongs to the insect chemoreceptor superfamily. Heteromeric odorant receptor channel (TC 1.A.69) family.</text>
</comment>